<dbReference type="RefSeq" id="WP_208176761.1">
    <property type="nucleotide sequence ID" value="NZ_JAGETZ010000009.1"/>
</dbReference>
<dbReference type="InterPro" id="IPR010497">
    <property type="entry name" value="Epoxide_hydro_N"/>
</dbReference>
<name>A0ABS3QIK2_9BACT</name>
<dbReference type="SUPFAM" id="SSF53474">
    <property type="entry name" value="alpha/beta-Hydrolases"/>
    <property type="match status" value="1"/>
</dbReference>
<dbReference type="PIRSF" id="PIRSF001112">
    <property type="entry name" value="Epoxide_hydrolase"/>
    <property type="match status" value="1"/>
</dbReference>
<comment type="caution">
    <text evidence="5">The sequence shown here is derived from an EMBL/GenBank/DDBJ whole genome shotgun (WGS) entry which is preliminary data.</text>
</comment>
<dbReference type="Proteomes" id="UP000664369">
    <property type="component" value="Unassembled WGS sequence"/>
</dbReference>
<accession>A0ABS3QIK2</accession>
<evidence type="ECO:0000313" key="6">
    <source>
        <dbReference type="Proteomes" id="UP000664369"/>
    </source>
</evidence>
<dbReference type="PRINTS" id="PR00412">
    <property type="entry name" value="EPOXHYDRLASE"/>
</dbReference>
<protein>
    <submittedName>
        <fullName evidence="5">Epoxide hydrolase</fullName>
    </submittedName>
</protein>
<keyword evidence="3 5" id="KW-0378">Hydrolase</keyword>
<dbReference type="Pfam" id="PF06441">
    <property type="entry name" value="EHN"/>
    <property type="match status" value="1"/>
</dbReference>
<dbReference type="EMBL" id="JAGETZ010000009">
    <property type="protein sequence ID" value="MBO2011068.1"/>
    <property type="molecule type" value="Genomic_DNA"/>
</dbReference>
<dbReference type="PANTHER" id="PTHR21661">
    <property type="entry name" value="EPOXIDE HYDROLASE 1-RELATED"/>
    <property type="match status" value="1"/>
</dbReference>
<keyword evidence="6" id="KW-1185">Reference proteome</keyword>
<keyword evidence="2" id="KW-0058">Aromatic hydrocarbons catabolism</keyword>
<dbReference type="InterPro" id="IPR000639">
    <property type="entry name" value="Epox_hydrolase-like"/>
</dbReference>
<dbReference type="PANTHER" id="PTHR21661:SF35">
    <property type="entry name" value="EPOXIDE HYDROLASE"/>
    <property type="match status" value="1"/>
</dbReference>
<proteinExistence type="inferred from homology"/>
<gene>
    <name evidence="5" type="ORF">J4E00_18550</name>
</gene>
<organism evidence="5 6">
    <name type="scientific">Hymenobacter negativus</name>
    <dbReference type="NCBI Taxonomy" id="2795026"/>
    <lineage>
        <taxon>Bacteria</taxon>
        <taxon>Pseudomonadati</taxon>
        <taxon>Bacteroidota</taxon>
        <taxon>Cytophagia</taxon>
        <taxon>Cytophagales</taxon>
        <taxon>Hymenobacteraceae</taxon>
        <taxon>Hymenobacter</taxon>
    </lineage>
</organism>
<comment type="similarity">
    <text evidence="1">Belongs to the peptidase S33 family.</text>
</comment>
<evidence type="ECO:0000256" key="3">
    <source>
        <dbReference type="ARBA" id="ARBA00022801"/>
    </source>
</evidence>
<evidence type="ECO:0000256" key="1">
    <source>
        <dbReference type="ARBA" id="ARBA00010088"/>
    </source>
</evidence>
<dbReference type="InterPro" id="IPR029058">
    <property type="entry name" value="AB_hydrolase_fold"/>
</dbReference>
<dbReference type="Gene3D" id="3.40.50.1820">
    <property type="entry name" value="alpha/beta hydrolase"/>
    <property type="match status" value="1"/>
</dbReference>
<dbReference type="InterPro" id="IPR016292">
    <property type="entry name" value="Epoxide_hydrolase"/>
</dbReference>
<evidence type="ECO:0000313" key="5">
    <source>
        <dbReference type="EMBL" id="MBO2011068.1"/>
    </source>
</evidence>
<feature type="domain" description="Epoxide hydrolase N-terminal" evidence="4">
    <location>
        <begin position="1"/>
        <end position="106"/>
    </location>
</feature>
<sequence length="378" mass="41958">MQPFQLNIPQAILDDLRARLAHTRWPAEPSQASWGQGTSPAYLRELLTYWQHDFDWRQQEARLNQFARFQATIEGTELRFIHERGRGPRPLPLLLSHGWPDSSWQFTKLIPLLTDPAAHGGRAEDAFDVVAPDLPGFGFSAPLPATGPFANQTASRLQQLMTTTLGYARYGAHGSDVGTLVTECLALDYAPSLSGIHMTGVPFSRMLVPPADPSATEQAFLTSNLQRFMQGAAYVTLQARDPHTLAPGLRDSPAGLAAWLLDKFRAWSDSGGNLESRFSKDELLTNLTIYWATDTIASSFAPYHQVGPAPQGLNAPKIEVPTGFTSFAHDLLQAPREFAERFYNVRQWAEYPAGGHFPAFEEPQALAESLRAFFRPLR</sequence>
<evidence type="ECO:0000256" key="2">
    <source>
        <dbReference type="ARBA" id="ARBA00022797"/>
    </source>
</evidence>
<reference evidence="5 6" key="1">
    <citation type="submission" date="2021-03" db="EMBL/GenBank/DDBJ databases">
        <authorList>
            <person name="Kim M.K."/>
        </authorList>
    </citation>
    <scope>NUCLEOTIDE SEQUENCE [LARGE SCALE GENOMIC DNA]</scope>
    <source>
        <strain evidence="5 6">BT442</strain>
    </source>
</reference>
<evidence type="ECO:0000259" key="4">
    <source>
        <dbReference type="Pfam" id="PF06441"/>
    </source>
</evidence>
<dbReference type="GO" id="GO:0016787">
    <property type="term" value="F:hydrolase activity"/>
    <property type="evidence" value="ECO:0007669"/>
    <property type="project" value="UniProtKB-KW"/>
</dbReference>